<sequence>MSATSGVLFSSTSTWACPSTRRIRDGTLGDSNSVSSVSALGRDGILGSSSSSLFISSSKWTRRFWFRVITVAVALASADESVLTSA</sequence>
<accession>A0A6A3GR13</accession>
<protein>
    <submittedName>
        <fullName evidence="1">Uncharacterized protein</fullName>
    </submittedName>
</protein>
<gene>
    <name evidence="1" type="ORF">PF011_g30502</name>
</gene>
<proteinExistence type="predicted"/>
<dbReference type="Proteomes" id="UP000460718">
    <property type="component" value="Unassembled WGS sequence"/>
</dbReference>
<reference evidence="1 2" key="1">
    <citation type="submission" date="2018-09" db="EMBL/GenBank/DDBJ databases">
        <title>Genomic investigation of the strawberry pathogen Phytophthora fragariae indicates pathogenicity is determined by transcriptional variation in three key races.</title>
        <authorList>
            <person name="Adams T.M."/>
            <person name="Armitage A.D."/>
            <person name="Sobczyk M.K."/>
            <person name="Bates H.J."/>
            <person name="Dunwell J.M."/>
            <person name="Nellist C.F."/>
            <person name="Harrison R.J."/>
        </authorList>
    </citation>
    <scope>NUCLEOTIDE SEQUENCE [LARGE SCALE GENOMIC DNA]</scope>
    <source>
        <strain evidence="1 2">SCRP245</strain>
    </source>
</reference>
<dbReference type="EMBL" id="QXFW01006447">
    <property type="protein sequence ID" value="KAE8959226.1"/>
    <property type="molecule type" value="Genomic_DNA"/>
</dbReference>
<comment type="caution">
    <text evidence="1">The sequence shown here is derived from an EMBL/GenBank/DDBJ whole genome shotgun (WGS) entry which is preliminary data.</text>
</comment>
<dbReference type="AlphaFoldDB" id="A0A6A3GR13"/>
<organism evidence="1 2">
    <name type="scientific">Phytophthora fragariae</name>
    <dbReference type="NCBI Taxonomy" id="53985"/>
    <lineage>
        <taxon>Eukaryota</taxon>
        <taxon>Sar</taxon>
        <taxon>Stramenopiles</taxon>
        <taxon>Oomycota</taxon>
        <taxon>Peronosporomycetes</taxon>
        <taxon>Peronosporales</taxon>
        <taxon>Peronosporaceae</taxon>
        <taxon>Phytophthora</taxon>
    </lineage>
</organism>
<evidence type="ECO:0000313" key="2">
    <source>
        <dbReference type="Proteomes" id="UP000460718"/>
    </source>
</evidence>
<name>A0A6A3GR13_9STRA</name>
<evidence type="ECO:0000313" key="1">
    <source>
        <dbReference type="EMBL" id="KAE8959226.1"/>
    </source>
</evidence>